<gene>
    <name evidence="2" type="ORF">AVDCRST_MAG07-2506</name>
</gene>
<dbReference type="AlphaFoldDB" id="A0A6J4LNJ6"/>
<organism evidence="2">
    <name type="scientific">uncultured Frankineae bacterium</name>
    <dbReference type="NCBI Taxonomy" id="437475"/>
    <lineage>
        <taxon>Bacteria</taxon>
        <taxon>Bacillati</taxon>
        <taxon>Actinomycetota</taxon>
        <taxon>Actinomycetes</taxon>
        <taxon>Frankiales</taxon>
        <taxon>environmental samples</taxon>
    </lineage>
</organism>
<feature type="compositionally biased region" description="Basic and acidic residues" evidence="1">
    <location>
        <begin position="89"/>
        <end position="101"/>
    </location>
</feature>
<feature type="compositionally biased region" description="Low complexity" evidence="1">
    <location>
        <begin position="126"/>
        <end position="142"/>
    </location>
</feature>
<feature type="compositionally biased region" description="Basic residues" evidence="1">
    <location>
        <begin position="21"/>
        <end position="36"/>
    </location>
</feature>
<feature type="region of interest" description="Disordered" evidence="1">
    <location>
        <begin position="1"/>
        <end position="148"/>
    </location>
</feature>
<reference evidence="2" key="1">
    <citation type="submission" date="2020-02" db="EMBL/GenBank/DDBJ databases">
        <authorList>
            <person name="Meier V. D."/>
        </authorList>
    </citation>
    <scope>NUCLEOTIDE SEQUENCE</scope>
    <source>
        <strain evidence="2">AVDCRST_MAG07</strain>
    </source>
</reference>
<proteinExistence type="predicted"/>
<dbReference type="EMBL" id="CADCUB010000104">
    <property type="protein sequence ID" value="CAA9336825.1"/>
    <property type="molecule type" value="Genomic_DNA"/>
</dbReference>
<name>A0A6J4LNJ6_9ACTN</name>
<accession>A0A6J4LNJ6</accession>
<evidence type="ECO:0000313" key="2">
    <source>
        <dbReference type="EMBL" id="CAA9336825.1"/>
    </source>
</evidence>
<evidence type="ECO:0000256" key="1">
    <source>
        <dbReference type="SAM" id="MobiDB-lite"/>
    </source>
</evidence>
<feature type="non-terminal residue" evidence="2">
    <location>
        <position position="148"/>
    </location>
</feature>
<feature type="non-terminal residue" evidence="2">
    <location>
        <position position="1"/>
    </location>
</feature>
<sequence>ARAGRHRRVPPVPGGCPSAHVLRRRHQGRRGVRRRRDQPAGHGPVRQRAGRPEAGRPDLAQLPRGGGRRRRRRGSGVRGLGGRRGAPARPERLAGGRDRPGGRGGRGRPHRRRERQRRPERHHPAGQHGPAGAALRALPGPGVARQAV</sequence>
<protein>
    <submittedName>
        <fullName evidence="2">Uncharacterized protein</fullName>
    </submittedName>
</protein>
<feature type="compositionally biased region" description="Basic residues" evidence="1">
    <location>
        <begin position="105"/>
        <end position="125"/>
    </location>
</feature>
<feature type="compositionally biased region" description="Basic residues" evidence="1">
    <location>
        <begin position="66"/>
        <end position="75"/>
    </location>
</feature>